<feature type="domain" description="F-box" evidence="1">
    <location>
        <begin position="1"/>
        <end position="47"/>
    </location>
</feature>
<dbReference type="EMBL" id="ML996081">
    <property type="protein sequence ID" value="KAF2158168.1"/>
    <property type="molecule type" value="Genomic_DNA"/>
</dbReference>
<dbReference type="InterPro" id="IPR036047">
    <property type="entry name" value="F-box-like_dom_sf"/>
</dbReference>
<comment type="caution">
    <text evidence="2">The sequence shown here is derived from an EMBL/GenBank/DDBJ whole genome shotgun (WGS) entry which is preliminary data.</text>
</comment>
<evidence type="ECO:0000313" key="2">
    <source>
        <dbReference type="EMBL" id="KAF2158168.1"/>
    </source>
</evidence>
<proteinExistence type="predicted"/>
<dbReference type="Proteomes" id="UP000799439">
    <property type="component" value="Unassembled WGS sequence"/>
</dbReference>
<dbReference type="SMART" id="SM00256">
    <property type="entry name" value="FBOX"/>
    <property type="match status" value="1"/>
</dbReference>
<reference evidence="2" key="1">
    <citation type="journal article" date="2020" name="Stud. Mycol.">
        <title>101 Dothideomycetes genomes: a test case for predicting lifestyles and emergence of pathogens.</title>
        <authorList>
            <person name="Haridas S."/>
            <person name="Albert R."/>
            <person name="Binder M."/>
            <person name="Bloem J."/>
            <person name="Labutti K."/>
            <person name="Salamov A."/>
            <person name="Andreopoulos B."/>
            <person name="Baker S."/>
            <person name="Barry K."/>
            <person name="Bills G."/>
            <person name="Bluhm B."/>
            <person name="Cannon C."/>
            <person name="Castanera R."/>
            <person name="Culley D."/>
            <person name="Daum C."/>
            <person name="Ezra D."/>
            <person name="Gonzalez J."/>
            <person name="Henrissat B."/>
            <person name="Kuo A."/>
            <person name="Liang C."/>
            <person name="Lipzen A."/>
            <person name="Lutzoni F."/>
            <person name="Magnuson J."/>
            <person name="Mondo S."/>
            <person name="Nolan M."/>
            <person name="Ohm R."/>
            <person name="Pangilinan J."/>
            <person name="Park H.-J."/>
            <person name="Ramirez L."/>
            <person name="Alfaro M."/>
            <person name="Sun H."/>
            <person name="Tritt A."/>
            <person name="Yoshinaga Y."/>
            <person name="Zwiers L.-H."/>
            <person name="Turgeon B."/>
            <person name="Goodwin S."/>
            <person name="Spatafora J."/>
            <person name="Crous P."/>
            <person name="Grigoriev I."/>
        </authorList>
    </citation>
    <scope>NUCLEOTIDE SEQUENCE</scope>
    <source>
        <strain evidence="2">CBS 260.36</strain>
    </source>
</reference>
<sequence>MLLEDLPTEILTNVFTRSPTVPSALALASTCRRLHSIFKSSKKLVILQEAAERQYGPLHDAIQLVTHNASQPAHMVRPVPISETLLRSIVQAGKVAVQWEEIYPFKKWKTDFADRRLLDDEERVVFRRALYRLWLFSRAYHNREHPRLLRASPQAMMERAMLLHNFNTGELAEMLDVHNMLRDTISNNVCPSNGTIRRKFEKRFPGSGHQLLFNIHLNYPLTNGYSNFASSDEYYIYGSPRVAESKYHSKFVPSRTHEPGAEGWGDDVLHYYVVEDMLKLDPAQILHLRNEAPLKDQVESYVRELGEWFDNNGETFCQTMAHVVVQRGGEMEEIREAVLDGMLGVAVGDAE</sequence>
<gene>
    <name evidence="2" type="ORF">K461DRAFT_236704</name>
</gene>
<accession>A0A9P4JA93</accession>
<dbReference type="CDD" id="cd09917">
    <property type="entry name" value="F-box_SF"/>
    <property type="match status" value="1"/>
</dbReference>
<organism evidence="2 3">
    <name type="scientific">Myriangium duriaei CBS 260.36</name>
    <dbReference type="NCBI Taxonomy" id="1168546"/>
    <lineage>
        <taxon>Eukaryota</taxon>
        <taxon>Fungi</taxon>
        <taxon>Dikarya</taxon>
        <taxon>Ascomycota</taxon>
        <taxon>Pezizomycotina</taxon>
        <taxon>Dothideomycetes</taxon>
        <taxon>Dothideomycetidae</taxon>
        <taxon>Myriangiales</taxon>
        <taxon>Myriangiaceae</taxon>
        <taxon>Myriangium</taxon>
    </lineage>
</organism>
<evidence type="ECO:0000313" key="3">
    <source>
        <dbReference type="Proteomes" id="UP000799439"/>
    </source>
</evidence>
<dbReference type="Pfam" id="PF00646">
    <property type="entry name" value="F-box"/>
    <property type="match status" value="1"/>
</dbReference>
<name>A0A9P4JA93_9PEZI</name>
<protein>
    <submittedName>
        <fullName evidence="2">F-box domain protein</fullName>
    </submittedName>
</protein>
<keyword evidence="3" id="KW-1185">Reference proteome</keyword>
<evidence type="ECO:0000259" key="1">
    <source>
        <dbReference type="PROSITE" id="PS50181"/>
    </source>
</evidence>
<dbReference type="SUPFAM" id="SSF81383">
    <property type="entry name" value="F-box domain"/>
    <property type="match status" value="1"/>
</dbReference>
<dbReference type="PROSITE" id="PS50181">
    <property type="entry name" value="FBOX"/>
    <property type="match status" value="1"/>
</dbReference>
<dbReference type="AlphaFoldDB" id="A0A9P4JA93"/>
<dbReference type="OrthoDB" id="1638493at2759"/>
<dbReference type="InterPro" id="IPR001810">
    <property type="entry name" value="F-box_dom"/>
</dbReference>